<name>A0A4Q2DR12_9AGAR</name>
<dbReference type="AlphaFoldDB" id="A0A4Q2DR12"/>
<feature type="region of interest" description="Disordered" evidence="1">
    <location>
        <begin position="468"/>
        <end position="508"/>
    </location>
</feature>
<feature type="compositionally biased region" description="Basic and acidic residues" evidence="1">
    <location>
        <begin position="486"/>
        <end position="502"/>
    </location>
</feature>
<organism evidence="3 4">
    <name type="scientific">Candolleomyces aberdarensis</name>
    <dbReference type="NCBI Taxonomy" id="2316362"/>
    <lineage>
        <taxon>Eukaryota</taxon>
        <taxon>Fungi</taxon>
        <taxon>Dikarya</taxon>
        <taxon>Basidiomycota</taxon>
        <taxon>Agaricomycotina</taxon>
        <taxon>Agaricomycetes</taxon>
        <taxon>Agaricomycetidae</taxon>
        <taxon>Agaricales</taxon>
        <taxon>Agaricineae</taxon>
        <taxon>Psathyrellaceae</taxon>
        <taxon>Candolleomyces</taxon>
    </lineage>
</organism>
<evidence type="ECO:0000256" key="1">
    <source>
        <dbReference type="SAM" id="MobiDB-lite"/>
    </source>
</evidence>
<dbReference type="Proteomes" id="UP000290288">
    <property type="component" value="Unassembled WGS sequence"/>
</dbReference>
<evidence type="ECO:0000259" key="2">
    <source>
        <dbReference type="Pfam" id="PF20153"/>
    </source>
</evidence>
<dbReference type="InterPro" id="IPR045338">
    <property type="entry name" value="DUF6535"/>
</dbReference>
<reference evidence="3 4" key="1">
    <citation type="submission" date="2019-01" db="EMBL/GenBank/DDBJ databases">
        <title>Draft genome sequence of Psathyrella aberdarensis IHI B618.</title>
        <authorList>
            <person name="Buettner E."/>
            <person name="Kellner H."/>
        </authorList>
    </citation>
    <scope>NUCLEOTIDE SEQUENCE [LARGE SCALE GENOMIC DNA]</scope>
    <source>
        <strain evidence="3 4">IHI B618</strain>
    </source>
</reference>
<feature type="region of interest" description="Disordered" evidence="1">
    <location>
        <begin position="412"/>
        <end position="436"/>
    </location>
</feature>
<feature type="compositionally biased region" description="Basic and acidic residues" evidence="1">
    <location>
        <begin position="416"/>
        <end position="429"/>
    </location>
</feature>
<sequence length="508" mass="57167">MKTSFTRGRPTALTSTQFRRVMRQRTLTLVVTAFIIESSRLLEPDPNAETVNILRGVHQQLQNPHQNTSITPSGIDSNSDVFEPPRYAVGISACWYLSLLASLFAVRGCLGVLRRVREFQYNSQIGKKEALYIRYHKLQGIEYWAVPEIIDGAHRALIISLYLFLAGLVVRLYSSNSLVPAVVCCITLTAVGLCELFAHVQRPHRARDWVEDDFAQRLGLYRRNFWHDTNAQTAVEDADYDMRAESGVLWVAQTFRNDSRAASAFMQCVESLVQSRGRLSFLLSEGEITLDLLVPRVSEEFPLYMESDVLQRAIVLNRRMVDFISQTFDQDNDTIRERFAKSIVYVTRIYSAILSGSAESTRGPGGSNPDFHQEDNLSTARKALEEMESLHGEYMKSFVNLVKAISQHVGSGATHQDSRFVDEGTRDAETDPSSPRTVEVDDLLGFKERVRWAAVTRLLVADPALHEEGPGMEASGPATVNMTEMSRVDLKHKDEDDTEIVRDLSPPS</sequence>
<protein>
    <recommendedName>
        <fullName evidence="2">DUF6535 domain-containing protein</fullName>
    </recommendedName>
</protein>
<gene>
    <name evidence="3" type="ORF">EST38_g3881</name>
</gene>
<dbReference type="OrthoDB" id="3219854at2759"/>
<feature type="domain" description="DUF6535" evidence="2">
    <location>
        <begin position="30"/>
        <end position="173"/>
    </location>
</feature>
<keyword evidence="4" id="KW-1185">Reference proteome</keyword>
<dbReference type="EMBL" id="SDEE01000088">
    <property type="protein sequence ID" value="RXW21976.1"/>
    <property type="molecule type" value="Genomic_DNA"/>
</dbReference>
<evidence type="ECO:0000313" key="3">
    <source>
        <dbReference type="EMBL" id="RXW21976.1"/>
    </source>
</evidence>
<accession>A0A4Q2DR12</accession>
<evidence type="ECO:0000313" key="4">
    <source>
        <dbReference type="Proteomes" id="UP000290288"/>
    </source>
</evidence>
<proteinExistence type="predicted"/>
<dbReference type="Pfam" id="PF20153">
    <property type="entry name" value="DUF6535"/>
    <property type="match status" value="1"/>
</dbReference>
<comment type="caution">
    <text evidence="3">The sequence shown here is derived from an EMBL/GenBank/DDBJ whole genome shotgun (WGS) entry which is preliminary data.</text>
</comment>